<dbReference type="eggNOG" id="ENOG502RM05">
    <property type="taxonomic scope" value="Eukaryota"/>
</dbReference>
<reference evidence="2" key="1">
    <citation type="journal article" date="2007" name="Plant Cell">
        <title>Dothideomycete-plant interactions illuminated by genome sequencing and EST analysis of the wheat pathogen Stagonospora nodorum.</title>
        <authorList>
            <person name="Hane J.K."/>
            <person name="Lowe R.G."/>
            <person name="Solomon P.S."/>
            <person name="Tan K.C."/>
            <person name="Schoch C.L."/>
            <person name="Spatafora J.W."/>
            <person name="Crous P.W."/>
            <person name="Kodira C."/>
            <person name="Birren B.W."/>
            <person name="Galagan J.E."/>
            <person name="Torriani S.F."/>
            <person name="McDonald B.A."/>
            <person name="Oliver R.P."/>
        </authorList>
    </citation>
    <scope>NUCLEOTIDE SEQUENCE [LARGE SCALE GENOMIC DNA]</scope>
    <source>
        <strain evidence="2">SN15 / ATCC MYA-4574 / FGSC 10173</strain>
    </source>
</reference>
<evidence type="ECO:0000313" key="1">
    <source>
        <dbReference type="EMBL" id="EAT85013.2"/>
    </source>
</evidence>
<dbReference type="VEuPathDB" id="FungiDB:JI435_305400"/>
<proteinExistence type="predicted"/>
<name>Q0UL17_PHANO</name>
<dbReference type="HOGENOM" id="CLU_614086_0_0_1"/>
<evidence type="ECO:0000313" key="2">
    <source>
        <dbReference type="Proteomes" id="UP000001055"/>
    </source>
</evidence>
<dbReference type="GeneID" id="5974775"/>
<accession>Q0UL17</accession>
<gene>
    <name evidence="1" type="ORF">SNOG_07547</name>
</gene>
<dbReference type="RefSeq" id="XP_001797882.1">
    <property type="nucleotide sequence ID" value="XM_001797830.1"/>
</dbReference>
<protein>
    <submittedName>
        <fullName evidence="1">Uncharacterized protein</fullName>
    </submittedName>
</protein>
<dbReference type="KEGG" id="pno:SNOG_07547"/>
<sequence length="446" mass="50087">MNKLGASLQALTDSAPQTTTLRLCHKFRDGPLSKLPQELLEHIVDNIQGAARAKCLPGWYQDSICWQGTCRHEDHYKVYGEEVEKLWQKIFVDKAYGKTFEKTNLDNKTEAEKVDMVQDWVQSDPSIFDNEEGHCLHFDAMFRWLDRCCTCPQTQPGDTRKILKARFGLEAVVYHETLSEQMYDFLPNHQTSEEHAYYTVCYLTLPQESASSTFASSGSANSQDQHVESNIVHTAFRQIIDPSTLIISEQQRCRFTRTLKKLNLKPHYHLSEMEPLIVHPIQDEDLAYLCSCRDGDCPGACYDIHSWDRPYCLEQTLKSKSKVKSALLPSFNTPLPPSPSIPINPATFSVTVPTASAIPHPLHSIRFLTLCCNGIQPPINVSVPAMVALSPAFVCSNGICACPGYVPSASEASSMLSVMITARRGFARCNNDTVFGWRCWPSAITE</sequence>
<dbReference type="AlphaFoldDB" id="Q0UL17"/>
<organism evidence="1 2">
    <name type="scientific">Phaeosphaeria nodorum (strain SN15 / ATCC MYA-4574 / FGSC 10173)</name>
    <name type="common">Glume blotch fungus</name>
    <name type="synonym">Parastagonospora nodorum</name>
    <dbReference type="NCBI Taxonomy" id="321614"/>
    <lineage>
        <taxon>Eukaryota</taxon>
        <taxon>Fungi</taxon>
        <taxon>Dikarya</taxon>
        <taxon>Ascomycota</taxon>
        <taxon>Pezizomycotina</taxon>
        <taxon>Dothideomycetes</taxon>
        <taxon>Pleosporomycetidae</taxon>
        <taxon>Pleosporales</taxon>
        <taxon>Pleosporineae</taxon>
        <taxon>Phaeosphaeriaceae</taxon>
        <taxon>Parastagonospora</taxon>
    </lineage>
</organism>
<dbReference type="VEuPathDB" id="FungiDB:JI435_305390"/>
<dbReference type="EMBL" id="CH445335">
    <property type="protein sequence ID" value="EAT85013.2"/>
    <property type="molecule type" value="Genomic_DNA"/>
</dbReference>
<dbReference type="InParanoid" id="Q0UL17"/>
<dbReference type="Proteomes" id="UP000001055">
    <property type="component" value="Unassembled WGS sequence"/>
</dbReference>